<proteinExistence type="predicted"/>
<sequence length="37" mass="3903">MEAQLTFNLNVDGIIESVTLFQGGQEIIGGKIPAGKN</sequence>
<dbReference type="EMBL" id="FAXC01000465">
    <property type="protein sequence ID" value="CUV10676.1"/>
    <property type="molecule type" value="Genomic_DNA"/>
</dbReference>
<protein>
    <submittedName>
        <fullName evidence="1">Uncharacterized protein</fullName>
    </submittedName>
</protein>
<organism evidence="1">
    <name type="scientific">hydrothermal vent metagenome</name>
    <dbReference type="NCBI Taxonomy" id="652676"/>
    <lineage>
        <taxon>unclassified sequences</taxon>
        <taxon>metagenomes</taxon>
        <taxon>ecological metagenomes</taxon>
    </lineage>
</organism>
<evidence type="ECO:0000313" key="1">
    <source>
        <dbReference type="EMBL" id="CUV10676.1"/>
    </source>
</evidence>
<gene>
    <name evidence="1" type="ORF">MGWOODY_Mmi1504</name>
</gene>
<reference evidence="1" key="1">
    <citation type="submission" date="2015-10" db="EMBL/GenBank/DDBJ databases">
        <authorList>
            <person name="Gilbert D.G."/>
        </authorList>
    </citation>
    <scope>NUCLEOTIDE SEQUENCE</scope>
</reference>
<accession>A0A160VID6</accession>
<name>A0A160VID6_9ZZZZ</name>
<dbReference type="AlphaFoldDB" id="A0A160VID6"/>